<dbReference type="Pfam" id="PF00196">
    <property type="entry name" value="GerE"/>
    <property type="match status" value="1"/>
</dbReference>
<evidence type="ECO:0000256" key="3">
    <source>
        <dbReference type="ARBA" id="ARBA00023163"/>
    </source>
</evidence>
<dbReference type="RefSeq" id="WP_355397208.1">
    <property type="nucleotide sequence ID" value="NZ_JBEXPZ010000018.1"/>
</dbReference>
<dbReference type="PROSITE" id="PS00622">
    <property type="entry name" value="HTH_LUXR_1"/>
    <property type="match status" value="1"/>
</dbReference>
<evidence type="ECO:0000256" key="1">
    <source>
        <dbReference type="ARBA" id="ARBA00023015"/>
    </source>
</evidence>
<dbReference type="SMART" id="SM00421">
    <property type="entry name" value="HTH_LUXR"/>
    <property type="match status" value="1"/>
</dbReference>
<name>A0ABV2UWN1_9ACTN</name>
<keyword evidence="3" id="KW-0804">Transcription</keyword>
<dbReference type="PROSITE" id="PS50043">
    <property type="entry name" value="HTH_LUXR_2"/>
    <property type="match status" value="1"/>
</dbReference>
<organism evidence="5 6">
    <name type="scientific">Streptomyces ossamyceticus</name>
    <dbReference type="NCBI Taxonomy" id="249581"/>
    <lineage>
        <taxon>Bacteria</taxon>
        <taxon>Bacillati</taxon>
        <taxon>Actinomycetota</taxon>
        <taxon>Actinomycetes</taxon>
        <taxon>Kitasatosporales</taxon>
        <taxon>Streptomycetaceae</taxon>
        <taxon>Streptomyces</taxon>
    </lineage>
</organism>
<dbReference type="Gene3D" id="1.10.10.10">
    <property type="entry name" value="Winged helix-like DNA-binding domain superfamily/Winged helix DNA-binding domain"/>
    <property type="match status" value="1"/>
</dbReference>
<keyword evidence="6" id="KW-1185">Reference proteome</keyword>
<dbReference type="InterPro" id="IPR000792">
    <property type="entry name" value="Tscrpt_reg_LuxR_C"/>
</dbReference>
<evidence type="ECO:0000313" key="6">
    <source>
        <dbReference type="Proteomes" id="UP001550210"/>
    </source>
</evidence>
<keyword evidence="1" id="KW-0805">Transcription regulation</keyword>
<proteinExistence type="predicted"/>
<gene>
    <name evidence="5" type="ORF">ABZZ21_15545</name>
</gene>
<feature type="domain" description="HTH luxR-type" evidence="4">
    <location>
        <begin position="15"/>
        <end position="83"/>
    </location>
</feature>
<protein>
    <submittedName>
        <fullName evidence="5">Helix-turn-helix transcriptional regulator</fullName>
    </submittedName>
</protein>
<dbReference type="PANTHER" id="PTHR44688">
    <property type="entry name" value="DNA-BINDING TRANSCRIPTIONAL ACTIVATOR DEVR_DOSR"/>
    <property type="match status" value="1"/>
</dbReference>
<dbReference type="InterPro" id="IPR016032">
    <property type="entry name" value="Sig_transdc_resp-reg_C-effctor"/>
</dbReference>
<dbReference type="InterPro" id="IPR036388">
    <property type="entry name" value="WH-like_DNA-bd_sf"/>
</dbReference>
<sequence length="104" mass="11137">MIVRPQVEEVASGEPPTELDQLTGREREIADLVAEGLSNQAIATKLFLSTRTVESHLSAIYRKSGLPSRSAPGGLVTRAALEQRPAPARAPLFFATGRSPGDRV</sequence>
<evidence type="ECO:0000259" key="4">
    <source>
        <dbReference type="PROSITE" id="PS50043"/>
    </source>
</evidence>
<dbReference type="Proteomes" id="UP001550210">
    <property type="component" value="Unassembled WGS sequence"/>
</dbReference>
<comment type="caution">
    <text evidence="5">The sequence shown here is derived from an EMBL/GenBank/DDBJ whole genome shotgun (WGS) entry which is preliminary data.</text>
</comment>
<reference evidence="5 6" key="1">
    <citation type="submission" date="2024-06" db="EMBL/GenBank/DDBJ databases">
        <title>The Natural Products Discovery Center: Release of the First 8490 Sequenced Strains for Exploring Actinobacteria Biosynthetic Diversity.</title>
        <authorList>
            <person name="Kalkreuter E."/>
            <person name="Kautsar S.A."/>
            <person name="Yang D."/>
            <person name="Bader C.D."/>
            <person name="Teijaro C.N."/>
            <person name="Fluegel L."/>
            <person name="Davis C.M."/>
            <person name="Simpson J.R."/>
            <person name="Lauterbach L."/>
            <person name="Steele A.D."/>
            <person name="Gui C."/>
            <person name="Meng S."/>
            <person name="Li G."/>
            <person name="Viehrig K."/>
            <person name="Ye F."/>
            <person name="Su P."/>
            <person name="Kiefer A.F."/>
            <person name="Nichols A."/>
            <person name="Cepeda A.J."/>
            <person name="Yan W."/>
            <person name="Fan B."/>
            <person name="Jiang Y."/>
            <person name="Adhikari A."/>
            <person name="Zheng C.-J."/>
            <person name="Schuster L."/>
            <person name="Cowan T.M."/>
            <person name="Smanski M.J."/>
            <person name="Chevrette M.G."/>
            <person name="De Carvalho L.P.S."/>
            <person name="Shen B."/>
        </authorList>
    </citation>
    <scope>NUCLEOTIDE SEQUENCE [LARGE SCALE GENOMIC DNA]</scope>
    <source>
        <strain evidence="5 6">NPDC006434</strain>
    </source>
</reference>
<keyword evidence="2" id="KW-0238">DNA-binding</keyword>
<evidence type="ECO:0000313" key="5">
    <source>
        <dbReference type="EMBL" id="MET9845954.1"/>
    </source>
</evidence>
<dbReference type="CDD" id="cd06170">
    <property type="entry name" value="LuxR_C_like"/>
    <property type="match status" value="1"/>
</dbReference>
<dbReference type="SUPFAM" id="SSF46894">
    <property type="entry name" value="C-terminal effector domain of the bipartite response regulators"/>
    <property type="match status" value="1"/>
</dbReference>
<dbReference type="EMBL" id="JBEXPZ010000018">
    <property type="protein sequence ID" value="MET9845954.1"/>
    <property type="molecule type" value="Genomic_DNA"/>
</dbReference>
<evidence type="ECO:0000256" key="2">
    <source>
        <dbReference type="ARBA" id="ARBA00023125"/>
    </source>
</evidence>
<dbReference type="PRINTS" id="PR00038">
    <property type="entry name" value="HTHLUXR"/>
</dbReference>
<accession>A0ABV2UWN1</accession>
<dbReference type="PANTHER" id="PTHR44688:SF16">
    <property type="entry name" value="DNA-BINDING TRANSCRIPTIONAL ACTIVATOR DEVR_DOSR"/>
    <property type="match status" value="1"/>
</dbReference>